<dbReference type="Gramene" id="rna-gnl|WGS:JABURB|Cocit.L3854.1">
    <property type="protein sequence ID" value="cds-KAF7846725.1"/>
    <property type="gene ID" value="gene-BT93_L3854"/>
</dbReference>
<gene>
    <name evidence="1" type="ORF">BT93_L3854</name>
</gene>
<proteinExistence type="predicted"/>
<dbReference type="AlphaFoldDB" id="A0A8T0CLP8"/>
<sequence>MPIFPSLIPAGDSMKINSSTTLSAIGPSKVWAYPLPDGWVGFGSFSTGCTSDGLAARNCTTDNCEGRNCTAEDSLVATIYSISGDGYIIISDLRLWECVLTVAHLQAAKHSWRAAPVI</sequence>
<dbReference type="Proteomes" id="UP000806378">
    <property type="component" value="Unassembled WGS sequence"/>
</dbReference>
<dbReference type="SUPFAM" id="SSF49870">
    <property type="entry name" value="Osmotin, thaumatin-like protein"/>
    <property type="match status" value="1"/>
</dbReference>
<reference evidence="1" key="1">
    <citation type="submission" date="2020-05" db="EMBL/GenBank/DDBJ databases">
        <title>WGS assembly of Corymbia citriodora subspecies variegata.</title>
        <authorList>
            <person name="Barry K."/>
            <person name="Hundley H."/>
            <person name="Shu S."/>
            <person name="Jenkins J."/>
            <person name="Grimwood J."/>
            <person name="Baten A."/>
        </authorList>
    </citation>
    <scope>NUCLEOTIDE SEQUENCE</scope>
    <source>
        <strain evidence="1">CV2-018</strain>
    </source>
</reference>
<evidence type="ECO:0000313" key="1">
    <source>
        <dbReference type="EMBL" id="KAF7846725.1"/>
    </source>
</evidence>
<protein>
    <submittedName>
        <fullName evidence="1">Uncharacterized protein</fullName>
    </submittedName>
</protein>
<comment type="caution">
    <text evidence="1">The sequence shown here is derived from an EMBL/GenBank/DDBJ whole genome shotgun (WGS) entry which is preliminary data.</text>
</comment>
<evidence type="ECO:0000313" key="2">
    <source>
        <dbReference type="Proteomes" id="UP000806378"/>
    </source>
</evidence>
<keyword evidence="2" id="KW-1185">Reference proteome</keyword>
<name>A0A8T0CLP8_CORYI</name>
<dbReference type="EMBL" id="MU092030">
    <property type="protein sequence ID" value="KAF7846725.1"/>
    <property type="molecule type" value="Genomic_DNA"/>
</dbReference>
<accession>A0A8T0CLP8</accession>
<organism evidence="1 2">
    <name type="scientific">Corymbia citriodora subsp. variegata</name>
    <dbReference type="NCBI Taxonomy" id="360336"/>
    <lineage>
        <taxon>Eukaryota</taxon>
        <taxon>Viridiplantae</taxon>
        <taxon>Streptophyta</taxon>
        <taxon>Embryophyta</taxon>
        <taxon>Tracheophyta</taxon>
        <taxon>Spermatophyta</taxon>
        <taxon>Magnoliopsida</taxon>
        <taxon>eudicotyledons</taxon>
        <taxon>Gunneridae</taxon>
        <taxon>Pentapetalae</taxon>
        <taxon>rosids</taxon>
        <taxon>malvids</taxon>
        <taxon>Myrtales</taxon>
        <taxon>Myrtaceae</taxon>
        <taxon>Myrtoideae</taxon>
        <taxon>Eucalypteae</taxon>
        <taxon>Corymbia</taxon>
    </lineage>
</organism>
<dbReference type="InterPro" id="IPR037176">
    <property type="entry name" value="Osmotin/thaumatin-like_sf"/>
</dbReference>